<comment type="caution">
    <text evidence="3">The sequence shown here is derived from an EMBL/GenBank/DDBJ whole genome shotgun (WGS) entry which is preliminary data.</text>
</comment>
<feature type="domain" description="Tet-like 2OG-Fe(II) oxygenase" evidence="2">
    <location>
        <begin position="227"/>
        <end position="358"/>
    </location>
</feature>
<keyword evidence="4" id="KW-1185">Reference proteome</keyword>
<feature type="region of interest" description="Disordered" evidence="1">
    <location>
        <begin position="1"/>
        <end position="91"/>
    </location>
</feature>
<dbReference type="Proteomes" id="UP000239156">
    <property type="component" value="Unassembled WGS sequence"/>
</dbReference>
<dbReference type="EMBL" id="PKSL01000030">
    <property type="protein sequence ID" value="POW12625.1"/>
    <property type="molecule type" value="Genomic_DNA"/>
</dbReference>
<protein>
    <recommendedName>
        <fullName evidence="2">Tet-like 2OG-Fe(II) oxygenase domain-containing protein</fullName>
    </recommendedName>
</protein>
<evidence type="ECO:0000313" key="4">
    <source>
        <dbReference type="Proteomes" id="UP000239156"/>
    </source>
</evidence>
<proteinExistence type="predicted"/>
<gene>
    <name evidence="3" type="ORF">PSTT_04262</name>
</gene>
<evidence type="ECO:0000259" key="2">
    <source>
        <dbReference type="Pfam" id="PF20515"/>
    </source>
</evidence>
<reference evidence="3" key="1">
    <citation type="submission" date="2017-12" db="EMBL/GenBank/DDBJ databases">
        <title>Gene loss provides genomic basis for host adaptation in cereal stripe rust fungi.</title>
        <authorList>
            <person name="Xia C."/>
        </authorList>
    </citation>
    <scope>NUCLEOTIDE SEQUENCE [LARGE SCALE GENOMIC DNA]</scope>
    <source>
        <strain evidence="3">93-210</strain>
    </source>
</reference>
<organism evidence="3 4">
    <name type="scientific">Puccinia striiformis</name>
    <dbReference type="NCBI Taxonomy" id="27350"/>
    <lineage>
        <taxon>Eukaryota</taxon>
        <taxon>Fungi</taxon>
        <taxon>Dikarya</taxon>
        <taxon>Basidiomycota</taxon>
        <taxon>Pucciniomycotina</taxon>
        <taxon>Pucciniomycetes</taxon>
        <taxon>Pucciniales</taxon>
        <taxon>Pucciniaceae</taxon>
        <taxon>Puccinia</taxon>
    </lineage>
</organism>
<dbReference type="Pfam" id="PF20515">
    <property type="entry name" value="2OG-FeII_Oxy_6"/>
    <property type="match status" value="1"/>
</dbReference>
<dbReference type="VEuPathDB" id="FungiDB:PSHT_00909"/>
<evidence type="ECO:0000313" key="3">
    <source>
        <dbReference type="EMBL" id="POW12625.1"/>
    </source>
</evidence>
<sequence>MQMTNTPSNPKNVPSTSTNQPQKNKRSVAAMERRAQKQAAKRQKMNENPVRNEASLEDSAPLVIPTDSVLFPLTPRPSLGEEIKTDSKPKFQSKNQLVQSVLEYKHRGYSSSVNQQPDIEIKCPNVSSIENTQAFLQTFKRRITPGPPAVIYTNRQTEIGLLAHFTPSSTMLVHEKEELGFLTTTFIQLGKFYPDQKTESMISGTRKVFPWGIGRAAGLNEPITTVENKQELDQLLSRLPKIQEIICKRFKRLAPGIYEKSIEKMKEETGPNKSDSDTINAEQLSATEIITAWGDFYDRAHINDSKATDYNITYGGFCGVEECSGKLAIHGEKFGIKFGQFTDGWTDLFWNSKALFHQSVRSQKPDNCPFTRFSFSTIPSSQKKKTLVKTL</sequence>
<feature type="compositionally biased region" description="Basic and acidic residues" evidence="1">
    <location>
        <begin position="79"/>
        <end position="89"/>
    </location>
</feature>
<accession>A0A2S4VSW4</accession>
<dbReference type="VEuPathDB" id="FungiDB:PSTT_04262"/>
<evidence type="ECO:0000256" key="1">
    <source>
        <dbReference type="SAM" id="MobiDB-lite"/>
    </source>
</evidence>
<dbReference type="AlphaFoldDB" id="A0A2S4VSW4"/>
<name>A0A2S4VSW4_9BASI</name>
<dbReference type="InterPro" id="IPR046798">
    <property type="entry name" value="2OG-FeII_Oxy_6"/>
</dbReference>
<feature type="compositionally biased region" description="Polar residues" evidence="1">
    <location>
        <begin position="1"/>
        <end position="22"/>
    </location>
</feature>